<evidence type="ECO:0000313" key="5">
    <source>
        <dbReference type="Proteomes" id="UP000289323"/>
    </source>
</evidence>
<name>A0A3S4C718_9PEZI</name>
<protein>
    <submittedName>
        <fullName evidence="4">62a9a291-1933-4faf-8a90-64975e7c9db1</fullName>
    </submittedName>
</protein>
<dbReference type="InterPro" id="IPR050593">
    <property type="entry name" value="LovG"/>
</dbReference>
<reference evidence="4 5" key="1">
    <citation type="submission" date="2018-04" db="EMBL/GenBank/DDBJ databases">
        <authorList>
            <person name="Huttner S."/>
            <person name="Dainat J."/>
        </authorList>
    </citation>
    <scope>NUCLEOTIDE SEQUENCE [LARGE SCALE GENOMIC DNA]</scope>
</reference>
<proteinExistence type="inferred from homology"/>
<evidence type="ECO:0000259" key="3">
    <source>
        <dbReference type="Pfam" id="PF03959"/>
    </source>
</evidence>
<evidence type="ECO:0000313" key="4">
    <source>
        <dbReference type="EMBL" id="SPQ22996.1"/>
    </source>
</evidence>
<dbReference type="Pfam" id="PF03959">
    <property type="entry name" value="FSH1"/>
    <property type="match status" value="2"/>
</dbReference>
<keyword evidence="2" id="KW-0378">Hydrolase</keyword>
<dbReference type="PANTHER" id="PTHR48070:SF3">
    <property type="entry name" value="ESTERASE DBAE-RELATED"/>
    <property type="match status" value="1"/>
</dbReference>
<dbReference type="SUPFAM" id="SSF53474">
    <property type="entry name" value="alpha/beta-Hydrolases"/>
    <property type="match status" value="1"/>
</dbReference>
<sequence length="149" mass="16611">MPTPSPPKPILVFLHGAGTSASIFRLQSRRLAAQLSPHFDLVYLDAPHACPAGPGVLPFFEGCGPYLRWVDDEAPERERAYWAEGEGGEVDRVHLIGEDDPWRPESEKLVEFFYEARRKVIVFEGGHQMPAAEWVNTQAVRVVLDACGL</sequence>
<gene>
    <name evidence="4" type="ORF">TT172_LOCUS5415</name>
</gene>
<dbReference type="Gene3D" id="3.40.50.1820">
    <property type="entry name" value="alpha/beta hydrolase"/>
    <property type="match status" value="2"/>
</dbReference>
<dbReference type="GO" id="GO:0005737">
    <property type="term" value="C:cytoplasm"/>
    <property type="evidence" value="ECO:0007669"/>
    <property type="project" value="TreeGrafter"/>
</dbReference>
<dbReference type="InterPro" id="IPR005645">
    <property type="entry name" value="FSH-like_dom"/>
</dbReference>
<organism evidence="4 5">
    <name type="scientific">Thermothielavioides terrestris</name>
    <dbReference type="NCBI Taxonomy" id="2587410"/>
    <lineage>
        <taxon>Eukaryota</taxon>
        <taxon>Fungi</taxon>
        <taxon>Dikarya</taxon>
        <taxon>Ascomycota</taxon>
        <taxon>Pezizomycotina</taxon>
        <taxon>Sordariomycetes</taxon>
        <taxon>Sordariomycetidae</taxon>
        <taxon>Sordariales</taxon>
        <taxon>Chaetomiaceae</taxon>
        <taxon>Thermothielavioides</taxon>
    </lineage>
</organism>
<dbReference type="GO" id="GO:0016787">
    <property type="term" value="F:hydrolase activity"/>
    <property type="evidence" value="ECO:0007669"/>
    <property type="project" value="UniProtKB-KW"/>
</dbReference>
<comment type="similarity">
    <text evidence="1">Belongs to the LovG family.</text>
</comment>
<feature type="domain" description="Serine hydrolase" evidence="3">
    <location>
        <begin position="88"/>
        <end position="133"/>
    </location>
</feature>
<dbReference type="InterPro" id="IPR029058">
    <property type="entry name" value="AB_hydrolase_fold"/>
</dbReference>
<dbReference type="Proteomes" id="UP000289323">
    <property type="component" value="Unassembled WGS sequence"/>
</dbReference>
<evidence type="ECO:0000256" key="1">
    <source>
        <dbReference type="ARBA" id="ARBA00005863"/>
    </source>
</evidence>
<dbReference type="PANTHER" id="PTHR48070">
    <property type="entry name" value="ESTERASE OVCA2"/>
    <property type="match status" value="1"/>
</dbReference>
<dbReference type="GO" id="GO:0044550">
    <property type="term" value="P:secondary metabolite biosynthetic process"/>
    <property type="evidence" value="ECO:0007669"/>
    <property type="project" value="TreeGrafter"/>
</dbReference>
<accession>A0A3S4C718</accession>
<dbReference type="EMBL" id="OUUZ01000009">
    <property type="protein sequence ID" value="SPQ22996.1"/>
    <property type="molecule type" value="Genomic_DNA"/>
</dbReference>
<dbReference type="GO" id="GO:0005634">
    <property type="term" value="C:nucleus"/>
    <property type="evidence" value="ECO:0007669"/>
    <property type="project" value="TreeGrafter"/>
</dbReference>
<evidence type="ECO:0000256" key="2">
    <source>
        <dbReference type="ARBA" id="ARBA00022801"/>
    </source>
</evidence>
<dbReference type="AlphaFoldDB" id="A0A3S4C718"/>
<feature type="domain" description="Serine hydrolase" evidence="3">
    <location>
        <begin position="11"/>
        <end position="56"/>
    </location>
</feature>